<feature type="transmembrane region" description="Helical" evidence="7">
    <location>
        <begin position="194"/>
        <end position="210"/>
    </location>
</feature>
<feature type="domain" description="Concentrative nucleoside transporter C-terminal" evidence="10">
    <location>
        <begin position="383"/>
        <end position="591"/>
    </location>
</feature>
<feature type="domain" description="Concentrative nucleoside transporter N-terminal" evidence="9">
    <location>
        <begin position="199"/>
        <end position="270"/>
    </location>
</feature>
<reference evidence="12" key="1">
    <citation type="submission" date="2015-11" db="EMBL/GenBank/DDBJ databases">
        <title>De novo transcriptome assembly of four potential Pierce s Disease insect vectors from Arizona vineyards.</title>
        <authorList>
            <person name="Tassone E.E."/>
        </authorList>
    </citation>
    <scope>NUCLEOTIDE SEQUENCE</scope>
</reference>
<feature type="transmembrane region" description="Helical" evidence="7">
    <location>
        <begin position="474"/>
        <end position="492"/>
    </location>
</feature>
<dbReference type="NCBIfam" id="TIGR00804">
    <property type="entry name" value="nupC"/>
    <property type="match status" value="1"/>
</dbReference>
<feature type="transmembrane region" description="Helical" evidence="7">
    <location>
        <begin position="355"/>
        <end position="377"/>
    </location>
</feature>
<feature type="transmembrane region" description="Helical" evidence="7">
    <location>
        <begin position="536"/>
        <end position="561"/>
    </location>
</feature>
<dbReference type="PANTHER" id="PTHR10590">
    <property type="entry name" value="SODIUM/NUCLEOSIDE COTRANSPORTER"/>
    <property type="match status" value="1"/>
</dbReference>
<accession>A0A1B6M760</accession>
<organism evidence="12">
    <name type="scientific">Graphocephala atropunctata</name>
    <dbReference type="NCBI Taxonomy" id="36148"/>
    <lineage>
        <taxon>Eukaryota</taxon>
        <taxon>Metazoa</taxon>
        <taxon>Ecdysozoa</taxon>
        <taxon>Arthropoda</taxon>
        <taxon>Hexapoda</taxon>
        <taxon>Insecta</taxon>
        <taxon>Pterygota</taxon>
        <taxon>Neoptera</taxon>
        <taxon>Paraneoptera</taxon>
        <taxon>Hemiptera</taxon>
        <taxon>Auchenorrhyncha</taxon>
        <taxon>Membracoidea</taxon>
        <taxon>Cicadellidae</taxon>
        <taxon>Cicadellinae</taxon>
        <taxon>Cicadellini</taxon>
        <taxon>Graphocephala</taxon>
    </lineage>
</organism>
<feature type="transmembrane region" description="Helical" evidence="7">
    <location>
        <begin position="222"/>
        <end position="241"/>
    </location>
</feature>
<keyword evidence="7" id="KW-0813">Transport</keyword>
<dbReference type="PANTHER" id="PTHR10590:SF4">
    <property type="entry name" value="SOLUTE CARRIER FAMILY 28 MEMBER 3"/>
    <property type="match status" value="1"/>
</dbReference>
<feature type="transmembrane region" description="Helical" evidence="7">
    <location>
        <begin position="121"/>
        <end position="143"/>
    </location>
</feature>
<dbReference type="Pfam" id="PF01773">
    <property type="entry name" value="Nucleos_tra2_N"/>
    <property type="match status" value="1"/>
</dbReference>
<evidence type="ECO:0000256" key="5">
    <source>
        <dbReference type="ARBA" id="ARBA00022989"/>
    </source>
</evidence>
<dbReference type="GO" id="GO:0005886">
    <property type="term" value="C:plasma membrane"/>
    <property type="evidence" value="ECO:0007669"/>
    <property type="project" value="UniProtKB-SubCell"/>
</dbReference>
<keyword evidence="3" id="KW-1003">Cell membrane</keyword>
<keyword evidence="5 7" id="KW-1133">Transmembrane helix</keyword>
<feature type="region of interest" description="Disordered" evidence="8">
    <location>
        <begin position="1"/>
        <end position="27"/>
    </location>
</feature>
<feature type="transmembrane region" description="Helical" evidence="7">
    <location>
        <begin position="440"/>
        <end position="462"/>
    </location>
</feature>
<sequence length="601" mass="66965">MLNEGFVPERREEHSVSPRKLNGDKSEESGVVELQLDNVNNRLKQNESVYEEDDGLTYRSENIFATGLEAFWNNFHACVSKHRRRLKRLAATIGVVLLLVYGGAVIWQFQLRENPNIDWCHGYGLSFIIFSLLAWAVVYYNIFKPYLFPWITKNCQSKIWANVWRKSRVPTACGVVILLAAFLIWDTASNRRRLISIGGLIVFIAFGFLFSKHPTRVKWRTVFVGLLIQFIIGILAIRWQVGRQIFRCAGNLAEKFLEYAYVGASLVYGDRIVRQDAVFAFQALSAIFYVSMIVQVLFYLGWMQVICLKLGWLIQATMGTTVMESVNAVSSVFLGMSEAPLMYKPYIKDLTKSELHAVMAGGFSTIAGTVFAAYASLGVDPTHIITASIMTAPAALCYAKLVYPENTHSKTDSKNIQIYKSEDKGILDAAIQGATLGMSMVLAIIATVIACVSIVAFFNDLLAWLGMLVNIQDFTLETICSYLFFPIVWLMGVEPSECLIVARLIGIKVTVNEFVAYIELGELKKTIGFSPRTEAIATYALCSFANPGSIGVLISTLTTLCPEQRFNIIEVSFRAFLSAVVISFLTACIAGALMPEEGFID</sequence>
<feature type="transmembrane region" description="Helical" evidence="7">
    <location>
        <begin position="89"/>
        <end position="109"/>
    </location>
</feature>
<evidence type="ECO:0000259" key="10">
    <source>
        <dbReference type="Pfam" id="PF07662"/>
    </source>
</evidence>
<dbReference type="InterPro" id="IPR002668">
    <property type="entry name" value="CNT_N_dom"/>
</dbReference>
<dbReference type="AlphaFoldDB" id="A0A1B6M760"/>
<dbReference type="GO" id="GO:0005415">
    <property type="term" value="F:nucleoside:sodium symporter activity"/>
    <property type="evidence" value="ECO:0007669"/>
    <property type="project" value="TreeGrafter"/>
</dbReference>
<feature type="transmembrane region" description="Helical" evidence="7">
    <location>
        <begin position="384"/>
        <end position="403"/>
    </location>
</feature>
<keyword evidence="6 7" id="KW-0472">Membrane</keyword>
<feature type="transmembrane region" description="Helical" evidence="7">
    <location>
        <begin position="573"/>
        <end position="594"/>
    </location>
</feature>
<name>A0A1B6M760_9HEMI</name>
<dbReference type="InterPro" id="IPR011657">
    <property type="entry name" value="CNT_C_dom"/>
</dbReference>
<evidence type="ECO:0000256" key="1">
    <source>
        <dbReference type="ARBA" id="ARBA00004651"/>
    </source>
</evidence>
<evidence type="ECO:0000259" key="11">
    <source>
        <dbReference type="Pfam" id="PF07670"/>
    </source>
</evidence>
<feature type="domain" description="Nucleoside transporter/FeoB GTPase Gate" evidence="11">
    <location>
        <begin position="281"/>
        <end position="377"/>
    </location>
</feature>
<dbReference type="Pfam" id="PF07670">
    <property type="entry name" value="Gate"/>
    <property type="match status" value="1"/>
</dbReference>
<dbReference type="InterPro" id="IPR018270">
    <property type="entry name" value="C_nuclsd_transpt_met_bac"/>
</dbReference>
<proteinExistence type="inferred from homology"/>
<evidence type="ECO:0000259" key="9">
    <source>
        <dbReference type="Pfam" id="PF01773"/>
    </source>
</evidence>
<feature type="transmembrane region" description="Helical" evidence="7">
    <location>
        <begin position="279"/>
        <end position="300"/>
    </location>
</feature>
<gene>
    <name evidence="12" type="ORF">g.20167</name>
</gene>
<comment type="subcellular location">
    <subcellularLocation>
        <location evidence="1">Cell membrane</location>
        <topology evidence="1">Multi-pass membrane protein</topology>
    </subcellularLocation>
</comment>
<dbReference type="Pfam" id="PF07662">
    <property type="entry name" value="Nucleos_tra2_C"/>
    <property type="match status" value="1"/>
</dbReference>
<evidence type="ECO:0000313" key="12">
    <source>
        <dbReference type="EMBL" id="JAT31733.1"/>
    </source>
</evidence>
<feature type="transmembrane region" description="Helical" evidence="7">
    <location>
        <begin position="312"/>
        <end position="335"/>
    </location>
</feature>
<evidence type="ECO:0000256" key="7">
    <source>
        <dbReference type="RuleBase" id="RU362018"/>
    </source>
</evidence>
<protein>
    <recommendedName>
        <fullName evidence="7">Sodium/nucleoside cotransporter</fullName>
    </recommendedName>
</protein>
<dbReference type="InterPro" id="IPR008276">
    <property type="entry name" value="C_nuclsd_transpt"/>
</dbReference>
<dbReference type="InterPro" id="IPR011642">
    <property type="entry name" value="Gate_dom"/>
</dbReference>
<evidence type="ECO:0000256" key="4">
    <source>
        <dbReference type="ARBA" id="ARBA00022692"/>
    </source>
</evidence>
<evidence type="ECO:0000256" key="3">
    <source>
        <dbReference type="ARBA" id="ARBA00022475"/>
    </source>
</evidence>
<dbReference type="EMBL" id="GEBQ01008244">
    <property type="protein sequence ID" value="JAT31733.1"/>
    <property type="molecule type" value="Transcribed_RNA"/>
</dbReference>
<evidence type="ECO:0000256" key="6">
    <source>
        <dbReference type="ARBA" id="ARBA00023136"/>
    </source>
</evidence>
<feature type="compositionally biased region" description="Basic and acidic residues" evidence="8">
    <location>
        <begin position="7"/>
        <end position="27"/>
    </location>
</feature>
<keyword evidence="4 7" id="KW-0812">Transmembrane</keyword>
<evidence type="ECO:0000256" key="2">
    <source>
        <dbReference type="ARBA" id="ARBA00009033"/>
    </source>
</evidence>
<evidence type="ECO:0000256" key="8">
    <source>
        <dbReference type="SAM" id="MobiDB-lite"/>
    </source>
</evidence>
<comment type="similarity">
    <text evidence="2 7">Belongs to the concentrative nucleoside transporter (CNT) (TC 2.A.41) family.</text>
</comment>